<evidence type="ECO:0000313" key="2">
    <source>
        <dbReference type="EMBL" id="KAL0361351.1"/>
    </source>
</evidence>
<reference evidence="2" key="2">
    <citation type="journal article" date="2024" name="Plant">
        <title>Genomic evolution and insights into agronomic trait innovations of Sesamum species.</title>
        <authorList>
            <person name="Miao H."/>
            <person name="Wang L."/>
            <person name="Qu L."/>
            <person name="Liu H."/>
            <person name="Sun Y."/>
            <person name="Le M."/>
            <person name="Wang Q."/>
            <person name="Wei S."/>
            <person name="Zheng Y."/>
            <person name="Lin W."/>
            <person name="Duan Y."/>
            <person name="Cao H."/>
            <person name="Xiong S."/>
            <person name="Wang X."/>
            <person name="Wei L."/>
            <person name="Li C."/>
            <person name="Ma Q."/>
            <person name="Ju M."/>
            <person name="Zhao R."/>
            <person name="Li G."/>
            <person name="Mu C."/>
            <person name="Tian Q."/>
            <person name="Mei H."/>
            <person name="Zhang T."/>
            <person name="Gao T."/>
            <person name="Zhang H."/>
        </authorList>
    </citation>
    <scope>NUCLEOTIDE SEQUENCE</scope>
    <source>
        <strain evidence="2">G02</strain>
    </source>
</reference>
<protein>
    <submittedName>
        <fullName evidence="2">Uncharacterized protein</fullName>
    </submittedName>
</protein>
<evidence type="ECO:0000256" key="1">
    <source>
        <dbReference type="SAM" id="MobiDB-lite"/>
    </source>
</evidence>
<sequence length="125" mass="14502">MEPNESSSYNENRKYFQILERQRQDVLREMLWKCDNGPYNGACKMDTTLRTSEETQEDSEGSTGTYPTFSEGEEEQGGTRELQVQLSVPGNVVRRIRATEVRGRIPAWRNGKGTFLHRYLSKNYD</sequence>
<name>A0AAW2Q175_SESRA</name>
<dbReference type="AlphaFoldDB" id="A0AAW2Q175"/>
<gene>
    <name evidence="2" type="ORF">Sradi_3819600</name>
</gene>
<comment type="caution">
    <text evidence="2">The sequence shown here is derived from an EMBL/GenBank/DDBJ whole genome shotgun (WGS) entry which is preliminary data.</text>
</comment>
<dbReference type="EMBL" id="JACGWJ010000016">
    <property type="protein sequence ID" value="KAL0361351.1"/>
    <property type="molecule type" value="Genomic_DNA"/>
</dbReference>
<feature type="region of interest" description="Disordered" evidence="1">
    <location>
        <begin position="48"/>
        <end position="82"/>
    </location>
</feature>
<reference evidence="2" key="1">
    <citation type="submission" date="2020-06" db="EMBL/GenBank/DDBJ databases">
        <authorList>
            <person name="Li T."/>
            <person name="Hu X."/>
            <person name="Zhang T."/>
            <person name="Song X."/>
            <person name="Zhang H."/>
            <person name="Dai N."/>
            <person name="Sheng W."/>
            <person name="Hou X."/>
            <person name="Wei L."/>
        </authorList>
    </citation>
    <scope>NUCLEOTIDE SEQUENCE</scope>
    <source>
        <strain evidence="2">G02</strain>
        <tissue evidence="2">Leaf</tissue>
    </source>
</reference>
<organism evidence="2">
    <name type="scientific">Sesamum radiatum</name>
    <name type="common">Black benniseed</name>
    <dbReference type="NCBI Taxonomy" id="300843"/>
    <lineage>
        <taxon>Eukaryota</taxon>
        <taxon>Viridiplantae</taxon>
        <taxon>Streptophyta</taxon>
        <taxon>Embryophyta</taxon>
        <taxon>Tracheophyta</taxon>
        <taxon>Spermatophyta</taxon>
        <taxon>Magnoliopsida</taxon>
        <taxon>eudicotyledons</taxon>
        <taxon>Gunneridae</taxon>
        <taxon>Pentapetalae</taxon>
        <taxon>asterids</taxon>
        <taxon>lamiids</taxon>
        <taxon>Lamiales</taxon>
        <taxon>Pedaliaceae</taxon>
        <taxon>Sesamum</taxon>
    </lineage>
</organism>
<accession>A0AAW2Q175</accession>
<proteinExistence type="predicted"/>